<sequence>VEFLKDYLNTLKNLKIMNNVILSWGPWLDYVAVEFVETEAVLRFIKSENVAKKRIFRVAGNVRNLKLAPN</sequence>
<dbReference type="AlphaFoldDB" id="X1PK90"/>
<gene>
    <name evidence="1" type="ORF">S06H3_55235</name>
</gene>
<name>X1PK90_9ZZZZ</name>
<feature type="non-terminal residue" evidence="1">
    <location>
        <position position="1"/>
    </location>
</feature>
<protein>
    <submittedName>
        <fullName evidence="1">Uncharacterized protein</fullName>
    </submittedName>
</protein>
<dbReference type="EMBL" id="BARV01035391">
    <property type="protein sequence ID" value="GAI56692.1"/>
    <property type="molecule type" value="Genomic_DNA"/>
</dbReference>
<evidence type="ECO:0000313" key="1">
    <source>
        <dbReference type="EMBL" id="GAI56692.1"/>
    </source>
</evidence>
<reference evidence="1" key="1">
    <citation type="journal article" date="2014" name="Front. Microbiol.">
        <title>High frequency of phylogenetically diverse reductive dehalogenase-homologous genes in deep subseafloor sedimentary metagenomes.</title>
        <authorList>
            <person name="Kawai M."/>
            <person name="Futagami T."/>
            <person name="Toyoda A."/>
            <person name="Takaki Y."/>
            <person name="Nishi S."/>
            <person name="Hori S."/>
            <person name="Arai W."/>
            <person name="Tsubouchi T."/>
            <person name="Morono Y."/>
            <person name="Uchiyama I."/>
            <person name="Ito T."/>
            <person name="Fujiyama A."/>
            <person name="Inagaki F."/>
            <person name="Takami H."/>
        </authorList>
    </citation>
    <scope>NUCLEOTIDE SEQUENCE</scope>
    <source>
        <strain evidence="1">Expedition CK06-06</strain>
    </source>
</reference>
<organism evidence="1">
    <name type="scientific">marine sediment metagenome</name>
    <dbReference type="NCBI Taxonomy" id="412755"/>
    <lineage>
        <taxon>unclassified sequences</taxon>
        <taxon>metagenomes</taxon>
        <taxon>ecological metagenomes</taxon>
    </lineage>
</organism>
<accession>X1PK90</accession>
<proteinExistence type="predicted"/>
<comment type="caution">
    <text evidence="1">The sequence shown here is derived from an EMBL/GenBank/DDBJ whole genome shotgun (WGS) entry which is preliminary data.</text>
</comment>